<dbReference type="EMBL" id="ASHM01232124">
    <property type="protein sequence ID" value="PNX68669.1"/>
    <property type="molecule type" value="Genomic_DNA"/>
</dbReference>
<dbReference type="Proteomes" id="UP000236291">
    <property type="component" value="Unassembled WGS sequence"/>
</dbReference>
<proteinExistence type="predicted"/>
<protein>
    <submittedName>
        <fullName evidence="1">CBL-interacting kinase</fullName>
    </submittedName>
</protein>
<dbReference type="GO" id="GO:0016301">
    <property type="term" value="F:kinase activity"/>
    <property type="evidence" value="ECO:0007669"/>
    <property type="project" value="UniProtKB-KW"/>
</dbReference>
<dbReference type="Gene3D" id="3.30.310.80">
    <property type="entry name" value="Kinase associated domain 1, KA1"/>
    <property type="match status" value="1"/>
</dbReference>
<accession>A0A2K3KQW1</accession>
<evidence type="ECO:0000313" key="2">
    <source>
        <dbReference type="Proteomes" id="UP000236291"/>
    </source>
</evidence>
<name>A0A2K3KQW1_TRIPR</name>
<dbReference type="AlphaFoldDB" id="A0A2K3KQW1"/>
<gene>
    <name evidence="1" type="ORF">L195_g064085</name>
</gene>
<keyword evidence="1" id="KW-0418">Kinase</keyword>
<keyword evidence="1" id="KW-0808">Transferase</keyword>
<sequence length="56" mass="6235">MSSMFEENDKSVLIERVVSAEVPTRILERVVEVVKGTKVVVKRMENCGGAKLEGQE</sequence>
<feature type="non-terminal residue" evidence="1">
    <location>
        <position position="56"/>
    </location>
</feature>
<reference evidence="1 2" key="1">
    <citation type="journal article" date="2014" name="Am. J. Bot.">
        <title>Genome assembly and annotation for red clover (Trifolium pratense; Fabaceae).</title>
        <authorList>
            <person name="Istvanek J."/>
            <person name="Jaros M."/>
            <person name="Krenek A."/>
            <person name="Repkova J."/>
        </authorList>
    </citation>
    <scope>NUCLEOTIDE SEQUENCE [LARGE SCALE GENOMIC DNA]</scope>
    <source>
        <strain evidence="2">cv. Tatra</strain>
        <tissue evidence="1">Young leaves</tissue>
    </source>
</reference>
<organism evidence="1 2">
    <name type="scientific">Trifolium pratense</name>
    <name type="common">Red clover</name>
    <dbReference type="NCBI Taxonomy" id="57577"/>
    <lineage>
        <taxon>Eukaryota</taxon>
        <taxon>Viridiplantae</taxon>
        <taxon>Streptophyta</taxon>
        <taxon>Embryophyta</taxon>
        <taxon>Tracheophyta</taxon>
        <taxon>Spermatophyta</taxon>
        <taxon>Magnoliopsida</taxon>
        <taxon>eudicotyledons</taxon>
        <taxon>Gunneridae</taxon>
        <taxon>Pentapetalae</taxon>
        <taxon>rosids</taxon>
        <taxon>fabids</taxon>
        <taxon>Fabales</taxon>
        <taxon>Fabaceae</taxon>
        <taxon>Papilionoideae</taxon>
        <taxon>50 kb inversion clade</taxon>
        <taxon>NPAAA clade</taxon>
        <taxon>Hologalegina</taxon>
        <taxon>IRL clade</taxon>
        <taxon>Trifolieae</taxon>
        <taxon>Trifolium</taxon>
    </lineage>
</organism>
<comment type="caution">
    <text evidence="1">The sequence shown here is derived from an EMBL/GenBank/DDBJ whole genome shotgun (WGS) entry which is preliminary data.</text>
</comment>
<evidence type="ECO:0000313" key="1">
    <source>
        <dbReference type="EMBL" id="PNX68669.1"/>
    </source>
</evidence>
<reference evidence="1 2" key="2">
    <citation type="journal article" date="2017" name="Front. Plant Sci.">
        <title>Gene Classification and Mining of Molecular Markers Useful in Red Clover (Trifolium pratense) Breeding.</title>
        <authorList>
            <person name="Istvanek J."/>
            <person name="Dluhosova J."/>
            <person name="Dluhos P."/>
            <person name="Patkova L."/>
            <person name="Nedelnik J."/>
            <person name="Repkova J."/>
        </authorList>
    </citation>
    <scope>NUCLEOTIDE SEQUENCE [LARGE SCALE GENOMIC DNA]</scope>
    <source>
        <strain evidence="2">cv. Tatra</strain>
        <tissue evidence="1">Young leaves</tissue>
    </source>
</reference>